<comment type="caution">
    <text evidence="2">The sequence shown here is derived from an EMBL/GenBank/DDBJ whole genome shotgun (WGS) entry which is preliminary data.</text>
</comment>
<sequence>MGAGPDGAWVCAIQAPDPAGRTGARDWRENGGIAQFQLPRDSSGHLRARTSVGGEGSAVRPAGRTVPPAASLMGWGLDQGTKRGGASQGTSRSLMMCKPHYEIQFAERKSSPGCFHL</sequence>
<organism evidence="2 3">
    <name type="scientific">Aphanizomenon flos-aquae WA102</name>
    <dbReference type="NCBI Taxonomy" id="1710896"/>
    <lineage>
        <taxon>Bacteria</taxon>
        <taxon>Bacillati</taxon>
        <taxon>Cyanobacteriota</taxon>
        <taxon>Cyanophyceae</taxon>
        <taxon>Nostocales</taxon>
        <taxon>Aphanizomenonaceae</taxon>
        <taxon>Aphanizomenon</taxon>
    </lineage>
</organism>
<evidence type="ECO:0000313" key="3">
    <source>
        <dbReference type="Proteomes" id="UP000092093"/>
    </source>
</evidence>
<gene>
    <name evidence="2" type="ORF">AN484_24495</name>
</gene>
<proteinExistence type="predicted"/>
<reference evidence="2 3" key="1">
    <citation type="submission" date="2015-09" db="EMBL/GenBank/DDBJ databases">
        <title>Aphanizomenon flos-aquae WA102.</title>
        <authorList>
            <person name="Driscoll C."/>
        </authorList>
    </citation>
    <scope>NUCLEOTIDE SEQUENCE [LARGE SCALE GENOMIC DNA]</scope>
    <source>
        <strain evidence="2">WA102</strain>
    </source>
</reference>
<dbReference type="AlphaFoldDB" id="A0A1B7WM06"/>
<protein>
    <submittedName>
        <fullName evidence="2">Uncharacterized protein</fullName>
    </submittedName>
</protein>
<evidence type="ECO:0000256" key="1">
    <source>
        <dbReference type="SAM" id="MobiDB-lite"/>
    </source>
</evidence>
<accession>A0A1B7WM06</accession>
<evidence type="ECO:0000313" key="2">
    <source>
        <dbReference type="EMBL" id="OBQ38131.1"/>
    </source>
</evidence>
<feature type="region of interest" description="Disordered" evidence="1">
    <location>
        <begin position="50"/>
        <end position="92"/>
    </location>
</feature>
<dbReference type="EMBL" id="LJOW01000237">
    <property type="protein sequence ID" value="OBQ38131.1"/>
    <property type="molecule type" value="Genomic_DNA"/>
</dbReference>
<dbReference type="Proteomes" id="UP000092093">
    <property type="component" value="Unassembled WGS sequence"/>
</dbReference>
<name>A0A1B7WM06_APHFL</name>